<dbReference type="GO" id="GO:0005634">
    <property type="term" value="C:nucleus"/>
    <property type="evidence" value="ECO:0007669"/>
    <property type="project" value="UniProtKB-SubCell"/>
</dbReference>
<organism evidence="4 5">
    <name type="scientific">Bombus vosnesenskii</name>
    <dbReference type="NCBI Taxonomy" id="207650"/>
    <lineage>
        <taxon>Eukaryota</taxon>
        <taxon>Metazoa</taxon>
        <taxon>Ecdysozoa</taxon>
        <taxon>Arthropoda</taxon>
        <taxon>Hexapoda</taxon>
        <taxon>Insecta</taxon>
        <taxon>Pterygota</taxon>
        <taxon>Neoptera</taxon>
        <taxon>Endopterygota</taxon>
        <taxon>Hymenoptera</taxon>
        <taxon>Apocrita</taxon>
        <taxon>Aculeata</taxon>
        <taxon>Apoidea</taxon>
        <taxon>Anthophila</taxon>
        <taxon>Apidae</taxon>
        <taxon>Bombus</taxon>
        <taxon>Pyrobombus</taxon>
    </lineage>
</organism>
<keyword evidence="4" id="KW-1185">Reference proteome</keyword>
<dbReference type="InterPro" id="IPR004875">
    <property type="entry name" value="DDE_SF_endonuclease_dom"/>
</dbReference>
<dbReference type="RefSeq" id="XP_033366018.1">
    <property type="nucleotide sequence ID" value="XM_033510127.1"/>
</dbReference>
<evidence type="ECO:0000256" key="1">
    <source>
        <dbReference type="ARBA" id="ARBA00004123"/>
    </source>
</evidence>
<dbReference type="GeneID" id="117243002"/>
<dbReference type="PANTHER" id="PTHR19303:SF73">
    <property type="entry name" value="PROTEIN PDC2"/>
    <property type="match status" value="1"/>
</dbReference>
<sequence>MTSPSGNNTSIADRLDILEKLEDGMTVSSIACEYGLSNRTIRRYRQHSKAIRNFAANPKYREMKRQRIPIYTDLESKLYRWFQQRKLLGDCLTDNILINKAKEIETEFPSTSNFKASRGWLQNWKKKYDIGKNTTDPNEIAANNFIREFLQILVKEDINEEDVYNMDETSLLWKALPWKTLVHEEKYLIIKGENRKTDIVTVAFCANTSGTHKLPLLFVNKFANPRALKHCKDTLPVVYKSHCNAWVNEDIFREWYTNHFKQSVKERQLQEQRKGKVILLVDNFKAHKLEKKELDDGHFMLIFLPPNTSSLIQPMDRGVITQCKKIFRLELLRRVLQYNDGLTQFYADYDIKDCIDYISEAWNNVTPQNIRSSWVKILNRQFEFNNIKTENSTVTDEQNAEQSIDVMSAEEITEWISGCEQAEIIPEETAILKQICKFESSPSLIEDEEIDRLLYNLRMLSKIEPEIEADAKRIIDHFNKKQER</sequence>
<gene>
    <name evidence="5 6 7" type="primary">LOC117243002</name>
</gene>
<dbReference type="Gene3D" id="1.10.10.60">
    <property type="entry name" value="Homeodomain-like"/>
    <property type="match status" value="1"/>
</dbReference>
<dbReference type="CTD" id="64801"/>
<evidence type="ECO:0000313" key="7">
    <source>
        <dbReference type="RefSeq" id="XP_033366021.1"/>
    </source>
</evidence>
<dbReference type="AlphaFoldDB" id="A0A6J3LKH0"/>
<keyword evidence="2" id="KW-0238">DNA-binding</keyword>
<dbReference type="PROSITE" id="PS51253">
    <property type="entry name" value="HTH_CENPB"/>
    <property type="match status" value="1"/>
</dbReference>
<evidence type="ECO:0000313" key="6">
    <source>
        <dbReference type="RefSeq" id="XP_033366020.1"/>
    </source>
</evidence>
<dbReference type="SUPFAM" id="SSF46689">
    <property type="entry name" value="Homeodomain-like"/>
    <property type="match status" value="1"/>
</dbReference>
<evidence type="ECO:0000259" key="3">
    <source>
        <dbReference type="PROSITE" id="PS51253"/>
    </source>
</evidence>
<dbReference type="RefSeq" id="XP_033366021.1">
    <property type="nucleotide sequence ID" value="XM_033510130.1"/>
</dbReference>
<dbReference type="InterPro" id="IPR050863">
    <property type="entry name" value="CenT-Element_Derived"/>
</dbReference>
<dbReference type="InterPro" id="IPR009057">
    <property type="entry name" value="Homeodomain-like_sf"/>
</dbReference>
<dbReference type="KEGG" id="bvk:117243002"/>
<name>A0A6J3LKH0_9HYME</name>
<dbReference type="RefSeq" id="XP_033366020.1">
    <property type="nucleotide sequence ID" value="XM_033510129.1"/>
</dbReference>
<evidence type="ECO:0000313" key="4">
    <source>
        <dbReference type="Proteomes" id="UP000504631"/>
    </source>
</evidence>
<evidence type="ECO:0000313" key="5">
    <source>
        <dbReference type="RefSeq" id="XP_033366018.1"/>
    </source>
</evidence>
<dbReference type="Proteomes" id="UP000504631">
    <property type="component" value="Unplaced"/>
</dbReference>
<dbReference type="SMART" id="SM00674">
    <property type="entry name" value="CENPB"/>
    <property type="match status" value="1"/>
</dbReference>
<dbReference type="PANTHER" id="PTHR19303">
    <property type="entry name" value="TRANSPOSON"/>
    <property type="match status" value="1"/>
</dbReference>
<feature type="domain" description="HTH CENPB-type" evidence="3">
    <location>
        <begin position="62"/>
        <end position="134"/>
    </location>
</feature>
<accession>A0A6J3LKH0</accession>
<protein>
    <submittedName>
        <fullName evidence="5 6">Jerky protein homolog-like isoform X1</fullName>
    </submittedName>
</protein>
<evidence type="ECO:0000256" key="2">
    <source>
        <dbReference type="ARBA" id="ARBA00023125"/>
    </source>
</evidence>
<proteinExistence type="predicted"/>
<dbReference type="Pfam" id="PF03184">
    <property type="entry name" value="DDE_1"/>
    <property type="match status" value="1"/>
</dbReference>
<reference evidence="5 6" key="1">
    <citation type="submission" date="2025-04" db="UniProtKB">
        <authorList>
            <consortium name="RefSeq"/>
        </authorList>
    </citation>
    <scope>IDENTIFICATION</scope>
    <source>
        <tissue evidence="5 6">Muscle</tissue>
    </source>
</reference>
<dbReference type="GO" id="GO:0003677">
    <property type="term" value="F:DNA binding"/>
    <property type="evidence" value="ECO:0007669"/>
    <property type="project" value="UniProtKB-KW"/>
</dbReference>
<dbReference type="Pfam" id="PF03221">
    <property type="entry name" value="HTH_Tnp_Tc5"/>
    <property type="match status" value="1"/>
</dbReference>
<comment type="subcellular location">
    <subcellularLocation>
        <location evidence="1">Nucleus</location>
    </subcellularLocation>
</comment>
<dbReference type="InterPro" id="IPR006600">
    <property type="entry name" value="HTH_CenpB_DNA-bd_dom"/>
</dbReference>